<dbReference type="PANTHER" id="PTHR13707">
    <property type="entry name" value="KETOACID-COENZYME A TRANSFERASE"/>
    <property type="match status" value="1"/>
</dbReference>
<protein>
    <submittedName>
        <fullName evidence="2">Acetate CoA-transferase subunit alpha</fullName>
        <ecNumber evidence="2">2.8.3.8</ecNumber>
    </submittedName>
</protein>
<dbReference type="Gene3D" id="3.40.1080.10">
    <property type="entry name" value="Glutaconate Coenzyme A-transferase"/>
    <property type="match status" value="1"/>
</dbReference>
<dbReference type="SUPFAM" id="SSF100950">
    <property type="entry name" value="NagB/RpiA/CoA transferase-like"/>
    <property type="match status" value="1"/>
</dbReference>
<evidence type="ECO:0000256" key="1">
    <source>
        <dbReference type="ARBA" id="ARBA00022679"/>
    </source>
</evidence>
<name>A0A644ZFA0_9ZZZZ</name>
<dbReference type="EC" id="2.8.3.8" evidence="2"/>
<dbReference type="SMART" id="SM00882">
    <property type="entry name" value="CoA_trans"/>
    <property type="match status" value="1"/>
</dbReference>
<gene>
    <name evidence="2" type="primary">atoD_10</name>
    <name evidence="2" type="ORF">SDC9_86199</name>
</gene>
<dbReference type="InterPro" id="IPR012792">
    <property type="entry name" value="3-oxoacid_CoA-transf_A"/>
</dbReference>
<evidence type="ECO:0000313" key="2">
    <source>
        <dbReference type="EMBL" id="MPM39565.1"/>
    </source>
</evidence>
<comment type="caution">
    <text evidence="2">The sequence shown here is derived from an EMBL/GenBank/DDBJ whole genome shotgun (WGS) entry which is preliminary data.</text>
</comment>
<dbReference type="GO" id="GO:0008775">
    <property type="term" value="F:acetate CoA-transferase activity"/>
    <property type="evidence" value="ECO:0007669"/>
    <property type="project" value="UniProtKB-EC"/>
</dbReference>
<reference evidence="2" key="1">
    <citation type="submission" date="2019-08" db="EMBL/GenBank/DDBJ databases">
        <authorList>
            <person name="Kucharzyk K."/>
            <person name="Murdoch R.W."/>
            <person name="Higgins S."/>
            <person name="Loffler F."/>
        </authorList>
    </citation>
    <scope>NUCLEOTIDE SEQUENCE</scope>
</reference>
<dbReference type="Pfam" id="PF01144">
    <property type="entry name" value="CoA_trans"/>
    <property type="match status" value="1"/>
</dbReference>
<sequence length="131" mass="13731">MNSGELEVELVPQGTLAERIRAAGAGLGGILTPTGLGTVVAEGKDIITVDGREFLLEKPLKADIALIVGAKVDKKGNVRYKKATRNFNPLMATAADIVIVEADEIVEVGEIDPDDVMTPGIFVNYIVGGNA</sequence>
<accession>A0A644ZFA0</accession>
<keyword evidence="1 2" id="KW-0808">Transferase</keyword>
<proteinExistence type="predicted"/>
<organism evidence="2">
    <name type="scientific">bioreactor metagenome</name>
    <dbReference type="NCBI Taxonomy" id="1076179"/>
    <lineage>
        <taxon>unclassified sequences</taxon>
        <taxon>metagenomes</taxon>
        <taxon>ecological metagenomes</taxon>
    </lineage>
</organism>
<dbReference type="AlphaFoldDB" id="A0A644ZFA0"/>
<dbReference type="InterPro" id="IPR004165">
    <property type="entry name" value="CoA_trans_fam_I"/>
</dbReference>
<dbReference type="PANTHER" id="PTHR13707:SF60">
    <property type="entry name" value="ACETATE COA-TRANSFERASE SUBUNIT ALPHA"/>
    <property type="match status" value="1"/>
</dbReference>
<dbReference type="InterPro" id="IPR037171">
    <property type="entry name" value="NagB/RpiA_transferase-like"/>
</dbReference>
<dbReference type="NCBIfam" id="TIGR02429">
    <property type="entry name" value="pcaI_scoA_fam"/>
    <property type="match status" value="1"/>
</dbReference>
<dbReference type="EMBL" id="VSSQ01008689">
    <property type="protein sequence ID" value="MPM39565.1"/>
    <property type="molecule type" value="Genomic_DNA"/>
</dbReference>